<keyword evidence="3" id="KW-1185">Reference proteome</keyword>
<dbReference type="CDD" id="cd07765">
    <property type="entry name" value="KRAB_A-box"/>
    <property type="match status" value="1"/>
</dbReference>
<dbReference type="AlphaFoldDB" id="A0A2G9Q6Q0"/>
<accession>A0A2G9Q6Q0</accession>
<feature type="domain" description="KRAB" evidence="1">
    <location>
        <begin position="129"/>
        <end position="194"/>
    </location>
</feature>
<evidence type="ECO:0000313" key="2">
    <source>
        <dbReference type="EMBL" id="PIO10713.1"/>
    </source>
</evidence>
<dbReference type="InterPro" id="IPR036051">
    <property type="entry name" value="KRAB_dom_sf"/>
</dbReference>
<organism evidence="2 3">
    <name type="scientific">Aquarana catesbeiana</name>
    <name type="common">American bullfrog</name>
    <name type="synonym">Rana catesbeiana</name>
    <dbReference type="NCBI Taxonomy" id="8400"/>
    <lineage>
        <taxon>Eukaryota</taxon>
        <taxon>Metazoa</taxon>
        <taxon>Chordata</taxon>
        <taxon>Craniata</taxon>
        <taxon>Vertebrata</taxon>
        <taxon>Euteleostomi</taxon>
        <taxon>Amphibia</taxon>
        <taxon>Batrachia</taxon>
        <taxon>Anura</taxon>
        <taxon>Neobatrachia</taxon>
        <taxon>Ranoidea</taxon>
        <taxon>Ranidae</taxon>
        <taxon>Aquarana</taxon>
    </lineage>
</organism>
<dbReference type="InterPro" id="IPR001909">
    <property type="entry name" value="KRAB"/>
</dbReference>
<dbReference type="Proteomes" id="UP000228934">
    <property type="component" value="Unassembled WGS sequence"/>
</dbReference>
<dbReference type="Pfam" id="PF01352">
    <property type="entry name" value="KRAB"/>
    <property type="match status" value="1"/>
</dbReference>
<name>A0A2G9Q6Q0_AQUCT</name>
<reference evidence="3" key="1">
    <citation type="journal article" date="2017" name="Nat. Commun.">
        <title>The North American bullfrog draft genome provides insight into hormonal regulation of long noncoding RNA.</title>
        <authorList>
            <person name="Hammond S.A."/>
            <person name="Warren R.L."/>
            <person name="Vandervalk B.P."/>
            <person name="Kucuk E."/>
            <person name="Khan H."/>
            <person name="Gibb E.A."/>
            <person name="Pandoh P."/>
            <person name="Kirk H."/>
            <person name="Zhao Y."/>
            <person name="Jones M."/>
            <person name="Mungall A.J."/>
            <person name="Coope R."/>
            <person name="Pleasance S."/>
            <person name="Moore R.A."/>
            <person name="Holt R.A."/>
            <person name="Round J.M."/>
            <person name="Ohora S."/>
            <person name="Walle B.V."/>
            <person name="Veldhoen N."/>
            <person name="Helbing C.C."/>
            <person name="Birol I."/>
        </authorList>
    </citation>
    <scope>NUCLEOTIDE SEQUENCE [LARGE SCALE GENOMIC DNA]</scope>
</reference>
<protein>
    <recommendedName>
        <fullName evidence="1">KRAB domain-containing protein</fullName>
    </recommendedName>
</protein>
<evidence type="ECO:0000259" key="1">
    <source>
        <dbReference type="PROSITE" id="PS50805"/>
    </source>
</evidence>
<dbReference type="PROSITE" id="PS50805">
    <property type="entry name" value="KRAB"/>
    <property type="match status" value="1"/>
</dbReference>
<proteinExistence type="predicted"/>
<dbReference type="Gene3D" id="6.10.140.140">
    <property type="match status" value="1"/>
</dbReference>
<dbReference type="SUPFAM" id="SSF109640">
    <property type="entry name" value="KRAB domain (Kruppel-associated box)"/>
    <property type="match status" value="1"/>
</dbReference>
<evidence type="ECO:0000313" key="3">
    <source>
        <dbReference type="Proteomes" id="UP000228934"/>
    </source>
</evidence>
<gene>
    <name evidence="2" type="ORF">AB205_0167100</name>
</gene>
<sequence length="194" mass="22343">MEELYADILHPGAVQIILSLLSIYRECCMDLMTTSVMMDEDQCHSNKRILDFTLEMIYLLKGEGYTVVKKTSGEYVTSSRHHRVSEGWRGTPRHITVHSSVSLTTLCDKEKILEVTQKIIDLLTGEVPIRCQDITVYFSMEEWEYLEGHKDLYKDIVKENQQLLSCFNVGKNNFLSNEIILNCTLEIICLLIGE</sequence>
<feature type="non-terminal residue" evidence="2">
    <location>
        <position position="194"/>
    </location>
</feature>
<dbReference type="GO" id="GO:0006355">
    <property type="term" value="P:regulation of DNA-templated transcription"/>
    <property type="evidence" value="ECO:0007669"/>
    <property type="project" value="InterPro"/>
</dbReference>
<dbReference type="EMBL" id="KZ368968">
    <property type="protein sequence ID" value="PIO10713.1"/>
    <property type="molecule type" value="Genomic_DNA"/>
</dbReference>